<evidence type="ECO:0008006" key="4">
    <source>
        <dbReference type="Google" id="ProtNLM"/>
    </source>
</evidence>
<accession>A0A4Q7ENL4</accession>
<reference evidence="2 3" key="1">
    <citation type="submission" date="2018-01" db="EMBL/GenBank/DDBJ databases">
        <title>Co-occurrence of chitin degradation, pigmentation and bioactivity in marine Pseudoalteromonas.</title>
        <authorList>
            <person name="Paulsen S."/>
            <person name="Gram L."/>
            <person name="Machado H."/>
        </authorList>
    </citation>
    <scope>NUCLEOTIDE SEQUENCE [LARGE SCALE GENOMIC DNA]</scope>
    <source>
        <strain evidence="2 3">S1946</strain>
    </source>
</reference>
<organism evidence="2 3">
    <name type="scientific">Pseudoalteromonas rubra</name>
    <dbReference type="NCBI Taxonomy" id="43658"/>
    <lineage>
        <taxon>Bacteria</taxon>
        <taxon>Pseudomonadati</taxon>
        <taxon>Pseudomonadota</taxon>
        <taxon>Gammaproteobacteria</taxon>
        <taxon>Alteromonadales</taxon>
        <taxon>Pseudoalteromonadaceae</taxon>
        <taxon>Pseudoalteromonas</taxon>
    </lineage>
</organism>
<proteinExistence type="predicted"/>
<name>A0A4Q7ENL4_9GAMM</name>
<evidence type="ECO:0000313" key="2">
    <source>
        <dbReference type="EMBL" id="RZM85200.1"/>
    </source>
</evidence>
<evidence type="ECO:0000256" key="1">
    <source>
        <dbReference type="SAM" id="SignalP"/>
    </source>
</evidence>
<dbReference type="Proteomes" id="UP000292345">
    <property type="component" value="Unassembled WGS sequence"/>
</dbReference>
<feature type="signal peptide" evidence="1">
    <location>
        <begin position="1"/>
        <end position="16"/>
    </location>
</feature>
<comment type="caution">
    <text evidence="2">The sequence shown here is derived from an EMBL/GenBank/DDBJ whole genome shotgun (WGS) entry which is preliminary data.</text>
</comment>
<keyword evidence="1" id="KW-0732">Signal</keyword>
<evidence type="ECO:0000313" key="3">
    <source>
        <dbReference type="Proteomes" id="UP000292345"/>
    </source>
</evidence>
<feature type="chain" id="PRO_5020477458" description="Porin" evidence="1">
    <location>
        <begin position="17"/>
        <end position="386"/>
    </location>
</feature>
<protein>
    <recommendedName>
        <fullName evidence="4">Porin</fullName>
    </recommendedName>
</protein>
<dbReference type="EMBL" id="PPUZ01000002">
    <property type="protein sequence ID" value="RZM85200.1"/>
    <property type="molecule type" value="Genomic_DNA"/>
</dbReference>
<dbReference type="AlphaFoldDB" id="A0A4Q7ENL4"/>
<dbReference type="RefSeq" id="WP_130243843.1">
    <property type="nucleotide sequence ID" value="NZ_PPUZ01000002.1"/>
</dbReference>
<gene>
    <name evidence="2" type="ORF">C3B51_00690</name>
</gene>
<sequence length="386" mass="44361">MRYLLFVMLCVNSAQAFELKGQADIEHRQFFAHGTQDNGLYQTSVKLEPEFYLAEVAGSTSLTVKPFARFDGLDKNRTHVDLREFIFLHVADDYELRAGVGKVFWGVTESLHLVDVINQTDQLEGVDGEDKLGQPMVQYSIARDWGMLDVFMLPYFRELAFPSAHGRLGTPFEVDDAAVTYESSQQEKHLDFALRYSQYFDIWELGVSYFRGTNREPLRRINSNDTLALHYTQMNQISVDLQGVIDSWLLKLEALSRNALQSHVAYVTGFEHTTTQVFDSRMDLGVILEYQYDSRNGTDMPLTQNDLFFGTRVVANDIDGSELLAGVSWDLDDKDSFIFKLEASTRLTDQFRAVLEAYLFHSQTPHNPVYGNRKEDFLQLTLEYYF</sequence>